<dbReference type="PANTHER" id="PTHR43000">
    <property type="entry name" value="DTDP-D-GLUCOSE 4,6-DEHYDRATASE-RELATED"/>
    <property type="match status" value="1"/>
</dbReference>
<dbReference type="STRING" id="688.A6E04_01690"/>
<evidence type="ECO:0000256" key="2">
    <source>
        <dbReference type="ARBA" id="ARBA00007637"/>
    </source>
</evidence>
<name>A0A1B9NVD9_ALILO</name>
<dbReference type="Pfam" id="PF01370">
    <property type="entry name" value="Epimerase"/>
    <property type="match status" value="1"/>
</dbReference>
<evidence type="ECO:0000313" key="5">
    <source>
        <dbReference type="Proteomes" id="UP000093523"/>
    </source>
</evidence>
<proteinExistence type="inferred from homology"/>
<dbReference type="RefSeq" id="WP_065611834.1">
    <property type="nucleotide sequence ID" value="NZ_CAWMPN010000024.1"/>
</dbReference>
<dbReference type="InterPro" id="IPR036291">
    <property type="entry name" value="NAD(P)-bd_dom_sf"/>
</dbReference>
<dbReference type="InterPro" id="IPR001509">
    <property type="entry name" value="Epimerase_deHydtase"/>
</dbReference>
<comment type="similarity">
    <text evidence="2">Belongs to the NAD(P)-dependent epimerase/dehydratase family.</text>
</comment>
<organism evidence="4 5">
    <name type="scientific">Aliivibrio logei</name>
    <name type="common">Vibrio logei</name>
    <dbReference type="NCBI Taxonomy" id="688"/>
    <lineage>
        <taxon>Bacteria</taxon>
        <taxon>Pseudomonadati</taxon>
        <taxon>Pseudomonadota</taxon>
        <taxon>Gammaproteobacteria</taxon>
        <taxon>Vibrionales</taxon>
        <taxon>Vibrionaceae</taxon>
        <taxon>Aliivibrio</taxon>
    </lineage>
</organism>
<gene>
    <name evidence="4" type="ORF">A6E04_01690</name>
</gene>
<comment type="caution">
    <text evidence="4">The sequence shown here is derived from an EMBL/GenBank/DDBJ whole genome shotgun (WGS) entry which is preliminary data.</text>
</comment>
<evidence type="ECO:0000313" key="4">
    <source>
        <dbReference type="EMBL" id="OCH18560.1"/>
    </source>
</evidence>
<comment type="pathway">
    <text evidence="1">Bacterial outer membrane biogenesis; LPS O-antigen biosynthesis.</text>
</comment>
<dbReference type="OrthoDB" id="9801056at2"/>
<reference evidence="4 5" key="1">
    <citation type="submission" date="2016-06" db="EMBL/GenBank/DDBJ databases">
        <authorList>
            <person name="Kjaerup R.B."/>
            <person name="Dalgaard T.S."/>
            <person name="Juul-Madsen H.R."/>
        </authorList>
    </citation>
    <scope>NUCLEOTIDE SEQUENCE [LARGE SCALE GENOMIC DNA]</scope>
    <source>
        <strain evidence="4 5">1S159</strain>
    </source>
</reference>
<dbReference type="EMBL" id="MAJU01000024">
    <property type="protein sequence ID" value="OCH18560.1"/>
    <property type="molecule type" value="Genomic_DNA"/>
</dbReference>
<protein>
    <submittedName>
        <fullName evidence="4">UDP-glucose 4-epimerase</fullName>
    </submittedName>
</protein>
<dbReference type="AlphaFoldDB" id="A0A1B9NVD9"/>
<dbReference type="Gene3D" id="3.40.50.720">
    <property type="entry name" value="NAD(P)-binding Rossmann-like Domain"/>
    <property type="match status" value="1"/>
</dbReference>
<sequence>MKILITGSNGFIGKSVATSLKYQHTIVGQGRASNCQKMGVQEYFELAINSKSNWEECLLGVNVIIHLAAVAHNNSNDPDYINEVNVKGTINLAQQAADAGVKRFIFISSIGVLGNKTLNNERFNEQSPISVKFEYTQSKAKAEVELIKIAEKTGLEIVIIRPVLVYGVNAPGNFGSLVKIVNKLPILPFGLCKNKRSFISIDNIVDFISVCIEHPRAKNEIFCISDGQDISIKELTNATAKGLNKKLWQLPVPDFIFGVLKTISGKQDKIDQLVGDLQVDSSKARKLLNWTPPFSMAETLQKLSEK</sequence>
<dbReference type="SUPFAM" id="SSF51735">
    <property type="entry name" value="NAD(P)-binding Rossmann-fold domains"/>
    <property type="match status" value="1"/>
</dbReference>
<accession>A0A1B9NVD9</accession>
<evidence type="ECO:0000259" key="3">
    <source>
        <dbReference type="Pfam" id="PF01370"/>
    </source>
</evidence>
<feature type="domain" description="NAD-dependent epimerase/dehydratase" evidence="3">
    <location>
        <begin position="3"/>
        <end position="222"/>
    </location>
</feature>
<dbReference type="Proteomes" id="UP000093523">
    <property type="component" value="Unassembled WGS sequence"/>
</dbReference>
<evidence type="ECO:0000256" key="1">
    <source>
        <dbReference type="ARBA" id="ARBA00005125"/>
    </source>
</evidence>